<organism evidence="4 5">
    <name type="scientific">Bermanella marisrubri</name>
    <dbReference type="NCBI Taxonomy" id="207949"/>
    <lineage>
        <taxon>Bacteria</taxon>
        <taxon>Pseudomonadati</taxon>
        <taxon>Pseudomonadota</taxon>
        <taxon>Gammaproteobacteria</taxon>
        <taxon>Oceanospirillales</taxon>
        <taxon>Oceanospirillaceae</taxon>
        <taxon>Bermanella</taxon>
    </lineage>
</organism>
<proteinExistence type="predicted"/>
<comment type="subcellular location">
    <subcellularLocation>
        <location evidence="1">Secreted</location>
    </subcellularLocation>
</comment>
<reference evidence="4 5" key="1">
    <citation type="submission" date="2006-03" db="EMBL/GenBank/DDBJ databases">
        <authorList>
            <person name="Pinhassi J."/>
            <person name="Pedros-Alio C."/>
            <person name="Ferriera S."/>
            <person name="Johnson J."/>
            <person name="Kravitz S."/>
            <person name="Halpern A."/>
            <person name="Remington K."/>
            <person name="Beeson K."/>
            <person name="Tran B."/>
            <person name="Rogers Y.-H."/>
            <person name="Friedman R."/>
            <person name="Venter J.C."/>
        </authorList>
    </citation>
    <scope>NUCLEOTIDE SEQUENCE [LARGE SCALE GENOMIC DNA]</scope>
    <source>
        <strain evidence="4 5">RED65</strain>
    </source>
</reference>
<gene>
    <name evidence="4" type="ORF">RED65_10029</name>
</gene>
<dbReference type="CDD" id="cd10973">
    <property type="entry name" value="CE4_DAC_u4_5s"/>
    <property type="match status" value="1"/>
</dbReference>
<dbReference type="AlphaFoldDB" id="Q1N670"/>
<dbReference type="InterPro" id="IPR051398">
    <property type="entry name" value="Polysacch_Deacetylase"/>
</dbReference>
<dbReference type="InterPro" id="IPR011330">
    <property type="entry name" value="Glyco_hydro/deAcase_b/a-brl"/>
</dbReference>
<evidence type="ECO:0000256" key="1">
    <source>
        <dbReference type="ARBA" id="ARBA00004613"/>
    </source>
</evidence>
<feature type="domain" description="NodB homology" evidence="3">
    <location>
        <begin position="82"/>
        <end position="286"/>
    </location>
</feature>
<comment type="caution">
    <text evidence="4">The sequence shown here is derived from an EMBL/GenBank/DDBJ whole genome shotgun (WGS) entry which is preliminary data.</text>
</comment>
<dbReference type="PANTHER" id="PTHR34216">
    <property type="match status" value="1"/>
</dbReference>
<accession>Q1N670</accession>
<dbReference type="OrthoDB" id="9814639at2"/>
<name>Q1N670_9GAMM</name>
<evidence type="ECO:0000313" key="4">
    <source>
        <dbReference type="EMBL" id="EAT13722.1"/>
    </source>
</evidence>
<dbReference type="RefSeq" id="WP_007017143.1">
    <property type="nucleotide sequence ID" value="NZ_CH724113.1"/>
</dbReference>
<protein>
    <submittedName>
        <fullName evidence="4">Putative polysaccharide deacetylase family protein</fullName>
    </submittedName>
</protein>
<dbReference type="PROSITE" id="PS51677">
    <property type="entry name" value="NODB"/>
    <property type="match status" value="1"/>
</dbReference>
<dbReference type="GO" id="GO:0016810">
    <property type="term" value="F:hydrolase activity, acting on carbon-nitrogen (but not peptide) bonds"/>
    <property type="evidence" value="ECO:0007669"/>
    <property type="project" value="InterPro"/>
</dbReference>
<evidence type="ECO:0000313" key="5">
    <source>
        <dbReference type="Proteomes" id="UP000004263"/>
    </source>
</evidence>
<evidence type="ECO:0000256" key="2">
    <source>
        <dbReference type="ARBA" id="ARBA00022729"/>
    </source>
</evidence>
<dbReference type="SUPFAM" id="SSF88713">
    <property type="entry name" value="Glycoside hydrolase/deacetylase"/>
    <property type="match status" value="1"/>
</dbReference>
<dbReference type="EMBL" id="AAQH01000001">
    <property type="protein sequence ID" value="EAT13722.1"/>
    <property type="molecule type" value="Genomic_DNA"/>
</dbReference>
<dbReference type="GO" id="GO:0005975">
    <property type="term" value="P:carbohydrate metabolic process"/>
    <property type="evidence" value="ECO:0007669"/>
    <property type="project" value="InterPro"/>
</dbReference>
<evidence type="ECO:0000259" key="3">
    <source>
        <dbReference type="PROSITE" id="PS51677"/>
    </source>
</evidence>
<dbReference type="PANTHER" id="PTHR34216:SF3">
    <property type="entry name" value="POLY-BETA-1,6-N-ACETYL-D-GLUCOSAMINE N-DEACETYLASE"/>
    <property type="match status" value="1"/>
</dbReference>
<dbReference type="InterPro" id="IPR002509">
    <property type="entry name" value="NODB_dom"/>
</dbReference>
<dbReference type="GO" id="GO:0005576">
    <property type="term" value="C:extracellular region"/>
    <property type="evidence" value="ECO:0007669"/>
    <property type="project" value="UniProtKB-SubCell"/>
</dbReference>
<dbReference type="Gene3D" id="3.20.20.370">
    <property type="entry name" value="Glycoside hydrolase/deacetylase"/>
    <property type="match status" value="1"/>
</dbReference>
<keyword evidence="5" id="KW-1185">Reference proteome</keyword>
<dbReference type="Proteomes" id="UP000004263">
    <property type="component" value="Unassembled WGS sequence"/>
</dbReference>
<keyword evidence="2" id="KW-0732">Signal</keyword>
<dbReference type="HOGENOM" id="CLU_030024_0_1_6"/>
<dbReference type="Pfam" id="PF01522">
    <property type="entry name" value="Polysacc_deac_1"/>
    <property type="match status" value="1"/>
</dbReference>
<dbReference type="STRING" id="207949.RED65_10029"/>
<sequence>MFKFLLLLITLSFTFVVHGKTGYDHAVILQYHHVSNSTPPITSVTAEQLEQHLNLIQKEGFQVLPLPQVIETLQQGNTFDKPTAVITFDDAYESIYTAGFPLLKEYQYPFTIFISPKPVEDGFTDMLSWGQLKEMQAYGATMANHSYQHDHLAFRLEGESDQEWLERIRKDTEQAQASLEHHLGSLKKYMAYPYGEFDEQLKSLMKEMGYIAFGQQSGPIHQTSEYLALPRFPASGIYANTKTLKTKLNSRAFHLIEELPKAQVRSAGDAVPELILKVKDNGFRHKQVQCFFSGNPVETKTSKDEHDIVVIQAKAKASLSKGRSRYNCTAPSEDGSNYFWHSKAFVAQ</sequence>